<reference evidence="3" key="2">
    <citation type="submission" date="2015-01" db="EMBL/GenBank/DDBJ databases">
        <title>Evolutionary Origins and Diversification of the Mycorrhizal Mutualists.</title>
        <authorList>
            <consortium name="DOE Joint Genome Institute"/>
            <consortium name="Mycorrhizal Genomics Consortium"/>
            <person name="Kohler A."/>
            <person name="Kuo A."/>
            <person name="Nagy L.G."/>
            <person name="Floudas D."/>
            <person name="Copeland A."/>
            <person name="Barry K.W."/>
            <person name="Cichocki N."/>
            <person name="Veneault-Fourrey C."/>
            <person name="LaButti K."/>
            <person name="Lindquist E.A."/>
            <person name="Lipzen A."/>
            <person name="Lundell T."/>
            <person name="Morin E."/>
            <person name="Murat C."/>
            <person name="Riley R."/>
            <person name="Ohm R."/>
            <person name="Sun H."/>
            <person name="Tunlid A."/>
            <person name="Henrissat B."/>
            <person name="Grigoriev I.V."/>
            <person name="Hibbett D.S."/>
            <person name="Martin F."/>
        </authorList>
    </citation>
    <scope>NUCLEOTIDE SEQUENCE [LARGE SCALE GENOMIC DNA]</scope>
    <source>
        <strain evidence="3">UH-Slu-Lm8-n1</strain>
    </source>
</reference>
<feature type="region of interest" description="Disordered" evidence="1">
    <location>
        <begin position="1"/>
        <end position="78"/>
    </location>
</feature>
<gene>
    <name evidence="2" type="ORF">CY34DRAFT_15277</name>
</gene>
<protein>
    <submittedName>
        <fullName evidence="2">Unplaced genomic scaffold CY34scaffold_282, whole genome shotgun sequence</fullName>
    </submittedName>
</protein>
<dbReference type="InParanoid" id="A0A0D0AUP8"/>
<evidence type="ECO:0000256" key="1">
    <source>
        <dbReference type="SAM" id="MobiDB-lite"/>
    </source>
</evidence>
<dbReference type="OrthoDB" id="2652381at2759"/>
<dbReference type="AlphaFoldDB" id="A0A0D0AUP8"/>
<dbReference type="EMBL" id="KN835413">
    <property type="protein sequence ID" value="KIK38057.1"/>
    <property type="molecule type" value="Genomic_DNA"/>
</dbReference>
<dbReference type="Proteomes" id="UP000054485">
    <property type="component" value="Unassembled WGS sequence"/>
</dbReference>
<organism evidence="2 3">
    <name type="scientific">Suillus luteus UH-Slu-Lm8-n1</name>
    <dbReference type="NCBI Taxonomy" id="930992"/>
    <lineage>
        <taxon>Eukaryota</taxon>
        <taxon>Fungi</taxon>
        <taxon>Dikarya</taxon>
        <taxon>Basidiomycota</taxon>
        <taxon>Agaricomycotina</taxon>
        <taxon>Agaricomycetes</taxon>
        <taxon>Agaricomycetidae</taxon>
        <taxon>Boletales</taxon>
        <taxon>Suillineae</taxon>
        <taxon>Suillaceae</taxon>
        <taxon>Suillus</taxon>
    </lineage>
</organism>
<accession>A0A0D0AUP8</accession>
<keyword evidence="3" id="KW-1185">Reference proteome</keyword>
<name>A0A0D0AUP8_9AGAM</name>
<feature type="compositionally biased region" description="Basic and acidic residues" evidence="1">
    <location>
        <begin position="36"/>
        <end position="50"/>
    </location>
</feature>
<feature type="compositionally biased region" description="Basic and acidic residues" evidence="1">
    <location>
        <begin position="13"/>
        <end position="24"/>
    </location>
</feature>
<proteinExistence type="predicted"/>
<evidence type="ECO:0000313" key="2">
    <source>
        <dbReference type="EMBL" id="KIK38057.1"/>
    </source>
</evidence>
<evidence type="ECO:0000313" key="3">
    <source>
        <dbReference type="Proteomes" id="UP000054485"/>
    </source>
</evidence>
<reference evidence="2 3" key="1">
    <citation type="submission" date="2014-04" db="EMBL/GenBank/DDBJ databases">
        <authorList>
            <consortium name="DOE Joint Genome Institute"/>
            <person name="Kuo A."/>
            <person name="Ruytinx J."/>
            <person name="Rineau F."/>
            <person name="Colpaert J."/>
            <person name="Kohler A."/>
            <person name="Nagy L.G."/>
            <person name="Floudas D."/>
            <person name="Copeland A."/>
            <person name="Barry K.W."/>
            <person name="Cichocki N."/>
            <person name="Veneault-Fourrey C."/>
            <person name="LaButti K."/>
            <person name="Lindquist E.A."/>
            <person name="Lipzen A."/>
            <person name="Lundell T."/>
            <person name="Morin E."/>
            <person name="Murat C."/>
            <person name="Sun H."/>
            <person name="Tunlid A."/>
            <person name="Henrissat B."/>
            <person name="Grigoriev I.V."/>
            <person name="Hibbett D.S."/>
            <person name="Martin F."/>
            <person name="Nordberg H.P."/>
            <person name="Cantor M.N."/>
            <person name="Hua S.X."/>
        </authorList>
    </citation>
    <scope>NUCLEOTIDE SEQUENCE [LARGE SCALE GENOMIC DNA]</scope>
    <source>
        <strain evidence="2 3">UH-Slu-Lm8-n1</strain>
    </source>
</reference>
<dbReference type="HOGENOM" id="CLU_179716_0_0_1"/>
<sequence>MADDPFSRMTGQEVKRNPFARKPELNLPIQKSESFSNKDEVTEKRPDAAKGKKKEKGKKDLLRWTTLFTLPSKPPAEK</sequence>